<name>A0A4Q7NZG0_9FIRM</name>
<protein>
    <recommendedName>
        <fullName evidence="1">HD/PDEase domain-containing protein</fullName>
    </recommendedName>
</protein>
<comment type="caution">
    <text evidence="2">The sequence shown here is derived from an EMBL/GenBank/DDBJ whole genome shotgun (WGS) entry which is preliminary data.</text>
</comment>
<proteinExistence type="predicted"/>
<dbReference type="InterPro" id="IPR006675">
    <property type="entry name" value="HDIG_dom"/>
</dbReference>
<dbReference type="InterPro" id="IPR006674">
    <property type="entry name" value="HD_domain"/>
</dbReference>
<dbReference type="InterPro" id="IPR003607">
    <property type="entry name" value="HD/PDEase_dom"/>
</dbReference>
<dbReference type="Pfam" id="PF01966">
    <property type="entry name" value="HD"/>
    <property type="match status" value="1"/>
</dbReference>
<gene>
    <name evidence="2" type="ORF">EV209_2609</name>
</gene>
<organism evidence="2 3">
    <name type="scientific">Cuneatibacter caecimuris</name>
    <dbReference type="NCBI Taxonomy" id="1796618"/>
    <lineage>
        <taxon>Bacteria</taxon>
        <taxon>Bacillati</taxon>
        <taxon>Bacillota</taxon>
        <taxon>Clostridia</taxon>
        <taxon>Lachnospirales</taxon>
        <taxon>Lachnospiraceae</taxon>
        <taxon>Cuneatibacter</taxon>
    </lineage>
</organism>
<evidence type="ECO:0000259" key="1">
    <source>
        <dbReference type="SMART" id="SM00471"/>
    </source>
</evidence>
<dbReference type="AlphaFoldDB" id="A0A4Q7NZG0"/>
<dbReference type="EMBL" id="SGXF01000006">
    <property type="protein sequence ID" value="RZS92866.1"/>
    <property type="molecule type" value="Genomic_DNA"/>
</dbReference>
<evidence type="ECO:0000313" key="3">
    <source>
        <dbReference type="Proteomes" id="UP000292927"/>
    </source>
</evidence>
<dbReference type="SUPFAM" id="SSF109604">
    <property type="entry name" value="HD-domain/PDEase-like"/>
    <property type="match status" value="1"/>
</dbReference>
<feature type="domain" description="HD/PDEase" evidence="1">
    <location>
        <begin position="58"/>
        <end position="178"/>
    </location>
</feature>
<keyword evidence="3" id="KW-1185">Reference proteome</keyword>
<dbReference type="NCBIfam" id="TIGR00277">
    <property type="entry name" value="HDIG"/>
    <property type="match status" value="1"/>
</dbReference>
<dbReference type="SMART" id="SM00471">
    <property type="entry name" value="HDc"/>
    <property type="match status" value="1"/>
</dbReference>
<accession>A0A4Q7NZG0</accession>
<dbReference type="Gene3D" id="1.10.3210.10">
    <property type="entry name" value="Hypothetical protein af1432"/>
    <property type="match status" value="1"/>
</dbReference>
<sequence length="192" mass="22393">MGQNKFRTKIMKRQLQRWVSDASWMVHRNSFQDQEYISCVEDILDSSVFQSMNQYIQHGHTTCLEHCVQVSYLSYRICRLYGLDSRAAARAGLLHDLFLYDWHTVAKETGNHFHGFTHPRVAMNNAQEHFTLTDKERDMILKHMWPLTVIPPKSREGFVLMYADKYCSIAEVGKRVQGGVQRRVIRLAAGRS</sequence>
<dbReference type="Proteomes" id="UP000292927">
    <property type="component" value="Unassembled WGS sequence"/>
</dbReference>
<evidence type="ECO:0000313" key="2">
    <source>
        <dbReference type="EMBL" id="RZS92866.1"/>
    </source>
</evidence>
<dbReference type="CDD" id="cd00077">
    <property type="entry name" value="HDc"/>
    <property type="match status" value="1"/>
</dbReference>
<reference evidence="2 3" key="1">
    <citation type="submission" date="2019-02" db="EMBL/GenBank/DDBJ databases">
        <title>Genomic Encyclopedia of Type Strains, Phase IV (KMG-IV): sequencing the most valuable type-strain genomes for metagenomic binning, comparative biology and taxonomic classification.</title>
        <authorList>
            <person name="Goeker M."/>
        </authorList>
    </citation>
    <scope>NUCLEOTIDE SEQUENCE [LARGE SCALE GENOMIC DNA]</scope>
    <source>
        <strain evidence="2 3">DSM 29486</strain>
    </source>
</reference>